<proteinExistence type="predicted"/>
<keyword evidence="1" id="KW-1133">Transmembrane helix</keyword>
<keyword evidence="3" id="KW-1185">Reference proteome</keyword>
<dbReference type="AlphaFoldDB" id="A0AAV4VZP2"/>
<comment type="caution">
    <text evidence="2">The sequence shown here is derived from an EMBL/GenBank/DDBJ whole genome shotgun (WGS) entry which is preliminary data.</text>
</comment>
<evidence type="ECO:0000313" key="3">
    <source>
        <dbReference type="Proteomes" id="UP001054837"/>
    </source>
</evidence>
<reference evidence="2 3" key="1">
    <citation type="submission" date="2021-06" db="EMBL/GenBank/DDBJ databases">
        <title>Caerostris darwini draft genome.</title>
        <authorList>
            <person name="Kono N."/>
            <person name="Arakawa K."/>
        </authorList>
    </citation>
    <scope>NUCLEOTIDE SEQUENCE [LARGE SCALE GENOMIC DNA]</scope>
</reference>
<evidence type="ECO:0000313" key="2">
    <source>
        <dbReference type="EMBL" id="GIY75623.1"/>
    </source>
</evidence>
<dbReference type="Proteomes" id="UP001054837">
    <property type="component" value="Unassembled WGS sequence"/>
</dbReference>
<gene>
    <name evidence="2" type="ORF">CDAR_560041</name>
</gene>
<accession>A0AAV4VZP2</accession>
<keyword evidence="1" id="KW-0472">Membrane</keyword>
<keyword evidence="1" id="KW-0812">Transmembrane</keyword>
<organism evidence="2 3">
    <name type="scientific">Caerostris darwini</name>
    <dbReference type="NCBI Taxonomy" id="1538125"/>
    <lineage>
        <taxon>Eukaryota</taxon>
        <taxon>Metazoa</taxon>
        <taxon>Ecdysozoa</taxon>
        <taxon>Arthropoda</taxon>
        <taxon>Chelicerata</taxon>
        <taxon>Arachnida</taxon>
        <taxon>Araneae</taxon>
        <taxon>Araneomorphae</taxon>
        <taxon>Entelegynae</taxon>
        <taxon>Araneoidea</taxon>
        <taxon>Araneidae</taxon>
        <taxon>Caerostris</taxon>
    </lineage>
</organism>
<dbReference type="EMBL" id="BPLQ01013881">
    <property type="protein sequence ID" value="GIY75623.1"/>
    <property type="molecule type" value="Genomic_DNA"/>
</dbReference>
<evidence type="ECO:0000256" key="1">
    <source>
        <dbReference type="SAM" id="Phobius"/>
    </source>
</evidence>
<feature type="transmembrane region" description="Helical" evidence="1">
    <location>
        <begin position="49"/>
        <end position="72"/>
    </location>
</feature>
<sequence length="98" mass="11094">MPITPKFVTKLQSRDLSSEAHSSYYSGTICLDIGFQAAWNHDKRLINSLFEGTLCMICIQILSATLFLNSLFEMHGLWRNIDSDVWNSIIVAKTRIGV</sequence>
<protein>
    <submittedName>
        <fullName evidence="2">Uncharacterized protein</fullName>
    </submittedName>
</protein>
<name>A0AAV4VZP2_9ARAC</name>